<organism evidence="2 3">
    <name type="scientific">Planococcus versutus</name>
    <dbReference type="NCBI Taxonomy" id="1302659"/>
    <lineage>
        <taxon>Bacteria</taxon>
        <taxon>Bacillati</taxon>
        <taxon>Bacillota</taxon>
        <taxon>Bacilli</taxon>
        <taxon>Bacillales</taxon>
        <taxon>Caryophanaceae</taxon>
        <taxon>Planococcus</taxon>
    </lineage>
</organism>
<dbReference type="Gene3D" id="3.40.630.30">
    <property type="match status" value="1"/>
</dbReference>
<dbReference type="EMBL" id="CP016540">
    <property type="protein sequence ID" value="ANU27709.1"/>
    <property type="molecule type" value="Genomic_DNA"/>
</dbReference>
<dbReference type="RefSeq" id="WP_049694627.1">
    <property type="nucleotide sequence ID" value="NZ_CP016540.2"/>
</dbReference>
<dbReference type="GO" id="GO:0016740">
    <property type="term" value="F:transferase activity"/>
    <property type="evidence" value="ECO:0007669"/>
    <property type="project" value="UniProtKB-KW"/>
</dbReference>
<dbReference type="Pfam" id="PF13480">
    <property type="entry name" value="Acetyltransf_6"/>
    <property type="match status" value="1"/>
</dbReference>
<proteinExistence type="predicted"/>
<dbReference type="AlphaFoldDB" id="A0A1B1S3I7"/>
<dbReference type="KEGG" id="pll:I858_011995"/>
<keyword evidence="3" id="KW-1185">Reference proteome</keyword>
<name>A0A1B1S3I7_9BACL</name>
<dbReference type="InterPro" id="IPR038740">
    <property type="entry name" value="BioF2-like_GNAT_dom"/>
</dbReference>
<dbReference type="SUPFAM" id="SSF55729">
    <property type="entry name" value="Acyl-CoA N-acyltransferases (Nat)"/>
    <property type="match status" value="1"/>
</dbReference>
<protein>
    <submittedName>
        <fullName evidence="2">GNAT family N-acetyltransferase</fullName>
    </submittedName>
</protein>
<evidence type="ECO:0000259" key="1">
    <source>
        <dbReference type="Pfam" id="PF13480"/>
    </source>
</evidence>
<sequence>MYELISIQEQSRWQRILDGLNITDIYYTNQYFLSALKLDPGVAVLFYYKDEDGEVAYPFIKRVVNNEDVTVFDVTTPYGYGGPIVKVKKDQQRLVNNFRKEFVEYCYKEKIIAEYIRFHPLKQNDHLFNNYFKISTVFETFTINLKNYSIPIQTNGDLVVKKLGTVRHLFEFLVLYYSSVRRKEETDSYFFFTNDYFEALISSMGSNLHLFGVYQETKLVSACYVLAKGDTIYYHLEGSLSEANYQKTMRTLLEKIAEWGKENYYTSFHLGSNFYKATSENSIKKEIANCEPVMFTIGQQIYDQEIYNRLVSLEDEDIIRKYRNS</sequence>
<evidence type="ECO:0000313" key="3">
    <source>
        <dbReference type="Proteomes" id="UP000053354"/>
    </source>
</evidence>
<dbReference type="STRING" id="1302659.I858_011995"/>
<dbReference type="InterPro" id="IPR016181">
    <property type="entry name" value="Acyl_CoA_acyltransferase"/>
</dbReference>
<feature type="domain" description="BioF2-like acetyltransferase" evidence="1">
    <location>
        <begin position="181"/>
        <end position="271"/>
    </location>
</feature>
<gene>
    <name evidence="2" type="ORF">I858_011995</name>
</gene>
<accession>A0A1B1S3I7</accession>
<dbReference type="Proteomes" id="UP000053354">
    <property type="component" value="Chromosome"/>
</dbReference>
<reference evidence="2" key="1">
    <citation type="submission" date="2016-10" db="EMBL/GenBank/DDBJ databases">
        <authorList>
            <person name="See-Too W.S."/>
        </authorList>
    </citation>
    <scope>NUCLEOTIDE SEQUENCE</scope>
    <source>
        <strain evidence="2">L10.15</strain>
    </source>
</reference>
<evidence type="ECO:0000313" key="2">
    <source>
        <dbReference type="EMBL" id="ANU27709.1"/>
    </source>
</evidence>
<dbReference type="OrthoDB" id="9785911at2"/>